<dbReference type="InterPro" id="IPR014030">
    <property type="entry name" value="Ketoacyl_synth_N"/>
</dbReference>
<evidence type="ECO:0000313" key="8">
    <source>
        <dbReference type="Proteomes" id="UP001523219"/>
    </source>
</evidence>
<dbReference type="PROSITE" id="PS52004">
    <property type="entry name" value="KS3_2"/>
    <property type="match status" value="1"/>
</dbReference>
<feature type="non-terminal residue" evidence="7">
    <location>
        <position position="421"/>
    </location>
</feature>
<dbReference type="PANTHER" id="PTHR43775:SF51">
    <property type="entry name" value="INACTIVE PHENOLPHTHIOCEROL SYNTHESIS POLYKETIDE SYNTHASE TYPE I PKS1-RELATED"/>
    <property type="match status" value="1"/>
</dbReference>
<dbReference type="InterPro" id="IPR013968">
    <property type="entry name" value="PKS_KR"/>
</dbReference>
<dbReference type="InterPro" id="IPR036291">
    <property type="entry name" value="NAD(P)-bd_dom_sf"/>
</dbReference>
<dbReference type="PANTHER" id="PTHR43775">
    <property type="entry name" value="FATTY ACID SYNTHASE"/>
    <property type="match status" value="1"/>
</dbReference>
<evidence type="ECO:0000256" key="3">
    <source>
        <dbReference type="ARBA" id="ARBA00022679"/>
    </source>
</evidence>
<keyword evidence="2" id="KW-0597">Phosphoprotein</keyword>
<comment type="caution">
    <text evidence="7">The sequence shown here is derived from an EMBL/GenBank/DDBJ whole genome shotgun (WGS) entry which is preliminary data.</text>
</comment>
<accession>A0ABT0ZN58</accession>
<dbReference type="InterPro" id="IPR016039">
    <property type="entry name" value="Thiolase-like"/>
</dbReference>
<dbReference type="Gene3D" id="3.40.47.10">
    <property type="match status" value="1"/>
</dbReference>
<dbReference type="SMART" id="SM00822">
    <property type="entry name" value="PKS_KR"/>
    <property type="match status" value="1"/>
</dbReference>
<name>A0ABT0ZN58_9ACTN</name>
<dbReference type="InterPro" id="IPR020841">
    <property type="entry name" value="PKS_Beta-ketoAc_synthase_dom"/>
</dbReference>
<feature type="domain" description="Carrier" evidence="5">
    <location>
        <begin position="216"/>
        <end position="293"/>
    </location>
</feature>
<dbReference type="Pfam" id="PF08659">
    <property type="entry name" value="KR"/>
    <property type="match status" value="1"/>
</dbReference>
<gene>
    <name evidence="7" type="ORF">NGF19_30345</name>
</gene>
<evidence type="ECO:0000256" key="4">
    <source>
        <dbReference type="ARBA" id="ARBA00023268"/>
    </source>
</evidence>
<dbReference type="PROSITE" id="PS00012">
    <property type="entry name" value="PHOSPHOPANTETHEINE"/>
    <property type="match status" value="1"/>
</dbReference>
<dbReference type="CDD" id="cd08956">
    <property type="entry name" value="KR_3_FAS_SDR_x"/>
    <property type="match status" value="1"/>
</dbReference>
<evidence type="ECO:0000256" key="2">
    <source>
        <dbReference type="ARBA" id="ARBA00022553"/>
    </source>
</evidence>
<dbReference type="InterPro" id="IPR020806">
    <property type="entry name" value="PKS_PP-bd"/>
</dbReference>
<dbReference type="InterPro" id="IPR009081">
    <property type="entry name" value="PP-bd_ACP"/>
</dbReference>
<dbReference type="PROSITE" id="PS50075">
    <property type="entry name" value="CARRIER"/>
    <property type="match status" value="1"/>
</dbReference>
<sequence length="421" mass="44995">CDVAVREELAEALASVSAEHPVRAVVHAAGVLDDALIDSLTPERVAEVLRPKVDAAWHLHELTRDLDLTAFVLFSSAAGTLGSAGQGNYAAANVFLDTLAAYRRAQGLPAQSLAWGLWADRSALTGQLDGHDLNRVSRNGIRPLSAAEGLAMFDDALRSEQPLVLPVAFMATGLGGRGQAVPPLLRGLVRTPQRPTADTAADGDTLRDRLAGLGERDARETVLNLVRAHTGVVLGHGGEVAAERAFRDMGFSSLSAVDLRNRLGSATGLKLPATLVFDYPNVAALTDFLLTRLLGERSAATRAAVTVPRATADEPIAIVGMSCRYPGGVRSPEDLWRVVAGGQDVISAFPTDRGWDLNRLFDTRQTVRSSAREGGFLYDAADFDAEFFGISPREALAMDPQQRLLLETSWEVFERAGIDPA</sequence>
<keyword evidence="8" id="KW-1185">Reference proteome</keyword>
<proteinExistence type="predicted"/>
<protein>
    <submittedName>
        <fullName evidence="7">Type I polyketide synthase</fullName>
    </submittedName>
</protein>
<dbReference type="InterPro" id="IPR036736">
    <property type="entry name" value="ACP-like_sf"/>
</dbReference>
<keyword evidence="4" id="KW-0511">Multifunctional enzyme</keyword>
<keyword evidence="1" id="KW-0596">Phosphopantetheine</keyword>
<feature type="non-terminal residue" evidence="7">
    <location>
        <position position="1"/>
    </location>
</feature>
<dbReference type="Gene3D" id="1.10.1200.10">
    <property type="entry name" value="ACP-like"/>
    <property type="match status" value="1"/>
</dbReference>
<evidence type="ECO:0000259" key="5">
    <source>
        <dbReference type="PROSITE" id="PS50075"/>
    </source>
</evidence>
<dbReference type="EMBL" id="JAMWMR010000092">
    <property type="protein sequence ID" value="MCN9245029.1"/>
    <property type="molecule type" value="Genomic_DNA"/>
</dbReference>
<keyword evidence="3" id="KW-0808">Transferase</keyword>
<dbReference type="SMART" id="SM00823">
    <property type="entry name" value="PKS_PP"/>
    <property type="match status" value="1"/>
</dbReference>
<dbReference type="InterPro" id="IPR006162">
    <property type="entry name" value="Ppantetheine_attach_site"/>
</dbReference>
<dbReference type="InterPro" id="IPR050091">
    <property type="entry name" value="PKS_NRPS_Biosynth_Enz"/>
</dbReference>
<dbReference type="SMART" id="SM01294">
    <property type="entry name" value="PKS_PP_betabranch"/>
    <property type="match status" value="1"/>
</dbReference>
<reference evidence="7 8" key="1">
    <citation type="submission" date="2022-05" db="EMBL/GenBank/DDBJ databases">
        <title>Streptomyces sp. nov. RY43-2 isolated from soil of a peat swamp forest.</title>
        <authorList>
            <person name="Kanchanasin P."/>
            <person name="Tanasupawat S."/>
            <person name="Phongsopitanun W."/>
        </authorList>
    </citation>
    <scope>NUCLEOTIDE SEQUENCE [LARGE SCALE GENOMIC DNA]</scope>
    <source>
        <strain evidence="7 8">RY43-2</strain>
    </source>
</reference>
<dbReference type="SUPFAM" id="SSF51735">
    <property type="entry name" value="NAD(P)-binding Rossmann-fold domains"/>
    <property type="match status" value="1"/>
</dbReference>
<dbReference type="SUPFAM" id="SSF53901">
    <property type="entry name" value="Thiolase-like"/>
    <property type="match status" value="1"/>
</dbReference>
<evidence type="ECO:0000259" key="6">
    <source>
        <dbReference type="PROSITE" id="PS52004"/>
    </source>
</evidence>
<dbReference type="SUPFAM" id="SSF47336">
    <property type="entry name" value="ACP-like"/>
    <property type="match status" value="1"/>
</dbReference>
<dbReference type="Proteomes" id="UP001523219">
    <property type="component" value="Unassembled WGS sequence"/>
</dbReference>
<dbReference type="Pfam" id="PF00550">
    <property type="entry name" value="PP-binding"/>
    <property type="match status" value="1"/>
</dbReference>
<dbReference type="Gene3D" id="3.40.50.720">
    <property type="entry name" value="NAD(P)-binding Rossmann-like Domain"/>
    <property type="match status" value="1"/>
</dbReference>
<organism evidence="7 8">
    <name type="scientific">Streptomyces macrolidinus</name>
    <dbReference type="NCBI Taxonomy" id="2952607"/>
    <lineage>
        <taxon>Bacteria</taxon>
        <taxon>Bacillati</taxon>
        <taxon>Actinomycetota</taxon>
        <taxon>Actinomycetes</taxon>
        <taxon>Kitasatosporales</taxon>
        <taxon>Streptomycetaceae</taxon>
        <taxon>Streptomyces</taxon>
    </lineage>
</organism>
<dbReference type="SMART" id="SM00825">
    <property type="entry name" value="PKS_KS"/>
    <property type="match status" value="1"/>
</dbReference>
<evidence type="ECO:0000313" key="7">
    <source>
        <dbReference type="EMBL" id="MCN9245029.1"/>
    </source>
</evidence>
<evidence type="ECO:0000256" key="1">
    <source>
        <dbReference type="ARBA" id="ARBA00022450"/>
    </source>
</evidence>
<dbReference type="InterPro" id="IPR057326">
    <property type="entry name" value="KR_dom"/>
</dbReference>
<feature type="domain" description="Ketosynthase family 3 (KS3)" evidence="6">
    <location>
        <begin position="313"/>
        <end position="421"/>
    </location>
</feature>
<dbReference type="RefSeq" id="WP_252429144.1">
    <property type="nucleotide sequence ID" value="NZ_JAMWMR010000092.1"/>
</dbReference>
<dbReference type="Pfam" id="PF00109">
    <property type="entry name" value="ketoacyl-synt"/>
    <property type="match status" value="1"/>
</dbReference>